<evidence type="ECO:0000256" key="3">
    <source>
        <dbReference type="ARBA" id="ARBA00022679"/>
    </source>
</evidence>
<reference evidence="11" key="1">
    <citation type="submission" date="2025-08" db="UniProtKB">
        <authorList>
            <consortium name="Ensembl"/>
        </authorList>
    </citation>
    <scope>IDENTIFICATION</scope>
</reference>
<dbReference type="PANTHER" id="PTHR11157">
    <property type="entry name" value="FATTY ACID ACYL TRANSFERASE-RELATED"/>
    <property type="match status" value="1"/>
</dbReference>
<dbReference type="InterPro" id="IPR030457">
    <property type="entry name" value="ELO_CS"/>
</dbReference>
<evidence type="ECO:0000256" key="4">
    <source>
        <dbReference type="ARBA" id="ARBA00022692"/>
    </source>
</evidence>
<dbReference type="AlphaFoldDB" id="A0A663ETW3"/>
<dbReference type="GO" id="GO:0019367">
    <property type="term" value="P:fatty acid elongation, saturated fatty acid"/>
    <property type="evidence" value="ECO:0007669"/>
    <property type="project" value="Ensembl"/>
</dbReference>
<evidence type="ECO:0000313" key="11">
    <source>
        <dbReference type="Ensembl" id="ENSACCP00020015384.1"/>
    </source>
</evidence>
<feature type="transmembrane region" description="Helical" evidence="10">
    <location>
        <begin position="38"/>
        <end position="56"/>
    </location>
</feature>
<comment type="catalytic activity">
    <reaction evidence="10">
        <text>a very-long-chain acyl-CoA + malonyl-CoA + H(+) = a very-long-chain 3-oxoacyl-CoA + CO2 + CoA</text>
        <dbReference type="Rhea" id="RHEA:32727"/>
        <dbReference type="ChEBI" id="CHEBI:15378"/>
        <dbReference type="ChEBI" id="CHEBI:16526"/>
        <dbReference type="ChEBI" id="CHEBI:57287"/>
        <dbReference type="ChEBI" id="CHEBI:57384"/>
        <dbReference type="ChEBI" id="CHEBI:90725"/>
        <dbReference type="ChEBI" id="CHEBI:90736"/>
        <dbReference type="EC" id="2.3.1.199"/>
    </reaction>
</comment>
<sequence length="269" mass="31578">MEQIVDPSELQSLGEYDFEKNFNDREAREWMRENWHKSLYLAAAYVILIFGIQHFMKGLRAYSLRPSLTLWSLSLALLSAAGACRLWKLMIFILSTKGFKQSVCSQSFYIHPISKLWTYIFLLSKVLELGDTVFIVLRKKKLIFLHWYHHTTTLLVTWYAYNDMMAGGGWLGVLNYSVHAIMYSYYAMRAAGFQLSRLIAITITLIQMLQMLTYAVINIFVVYWKEDKVCHTTWTMLFLSFIMITSLLVLFCNYFFKTYLRNTPKSKGE</sequence>
<keyword evidence="4 10" id="KW-0812">Transmembrane</keyword>
<dbReference type="GO" id="GO:0005789">
    <property type="term" value="C:endoplasmic reticulum membrane"/>
    <property type="evidence" value="ECO:0007669"/>
    <property type="project" value="TreeGrafter"/>
</dbReference>
<feature type="transmembrane region" description="Helical" evidence="10">
    <location>
        <begin position="68"/>
        <end position="96"/>
    </location>
</feature>
<reference evidence="11" key="2">
    <citation type="submission" date="2025-09" db="UniProtKB">
        <authorList>
            <consortium name="Ensembl"/>
        </authorList>
    </citation>
    <scope>IDENTIFICATION</scope>
</reference>
<feature type="transmembrane region" description="Helical" evidence="10">
    <location>
        <begin position="144"/>
        <end position="161"/>
    </location>
</feature>
<evidence type="ECO:0000256" key="5">
    <source>
        <dbReference type="ARBA" id="ARBA00022832"/>
    </source>
</evidence>
<organism evidence="11 12">
    <name type="scientific">Aquila chrysaetos chrysaetos</name>
    <dbReference type="NCBI Taxonomy" id="223781"/>
    <lineage>
        <taxon>Eukaryota</taxon>
        <taxon>Metazoa</taxon>
        <taxon>Chordata</taxon>
        <taxon>Craniata</taxon>
        <taxon>Vertebrata</taxon>
        <taxon>Euteleostomi</taxon>
        <taxon>Archelosauria</taxon>
        <taxon>Archosauria</taxon>
        <taxon>Dinosauria</taxon>
        <taxon>Saurischia</taxon>
        <taxon>Theropoda</taxon>
        <taxon>Coelurosauria</taxon>
        <taxon>Aves</taxon>
        <taxon>Neognathae</taxon>
        <taxon>Neoaves</taxon>
        <taxon>Telluraves</taxon>
        <taxon>Accipitrimorphae</taxon>
        <taxon>Accipitriformes</taxon>
        <taxon>Accipitridae</taxon>
        <taxon>Accipitrinae</taxon>
        <taxon>Aquila</taxon>
    </lineage>
</organism>
<keyword evidence="9 10" id="KW-0275">Fatty acid biosynthesis</keyword>
<keyword evidence="3 10" id="KW-0808">Transferase</keyword>
<comment type="subcellular location">
    <subcellularLocation>
        <location evidence="1">Membrane</location>
        <topology evidence="1">Multi-pass membrane protein</topology>
    </subcellularLocation>
</comment>
<evidence type="ECO:0000256" key="10">
    <source>
        <dbReference type="RuleBase" id="RU361115"/>
    </source>
</evidence>
<evidence type="ECO:0000313" key="12">
    <source>
        <dbReference type="Proteomes" id="UP000472275"/>
    </source>
</evidence>
<dbReference type="GO" id="GO:0034625">
    <property type="term" value="P:fatty acid elongation, monounsaturated fatty acid"/>
    <property type="evidence" value="ECO:0007669"/>
    <property type="project" value="Ensembl"/>
</dbReference>
<evidence type="ECO:0000256" key="6">
    <source>
        <dbReference type="ARBA" id="ARBA00022989"/>
    </source>
</evidence>
<name>A0A663ETW3_AQUCH</name>
<dbReference type="PROSITE" id="PS01188">
    <property type="entry name" value="ELO"/>
    <property type="match status" value="1"/>
</dbReference>
<feature type="transmembrane region" description="Helical" evidence="10">
    <location>
        <begin position="236"/>
        <end position="256"/>
    </location>
</feature>
<proteinExistence type="inferred from homology"/>
<dbReference type="Pfam" id="PF01151">
    <property type="entry name" value="ELO"/>
    <property type="match status" value="1"/>
</dbReference>
<dbReference type="GO" id="GO:0030148">
    <property type="term" value="P:sphingolipid biosynthetic process"/>
    <property type="evidence" value="ECO:0007669"/>
    <property type="project" value="TreeGrafter"/>
</dbReference>
<keyword evidence="12" id="KW-1185">Reference proteome</keyword>
<dbReference type="GeneTree" id="ENSGT01050000244965"/>
<gene>
    <name evidence="11" type="primary">ELOVL3</name>
</gene>
<evidence type="ECO:0000256" key="9">
    <source>
        <dbReference type="ARBA" id="ARBA00023160"/>
    </source>
</evidence>
<keyword evidence="7 10" id="KW-0443">Lipid metabolism</keyword>
<dbReference type="InterPro" id="IPR002076">
    <property type="entry name" value="ELO_fam"/>
</dbReference>
<accession>A0A663ETW3</accession>
<keyword evidence="2 10" id="KW-0444">Lipid biosynthesis</keyword>
<dbReference type="GO" id="GO:0120162">
    <property type="term" value="P:positive regulation of cold-induced thermogenesis"/>
    <property type="evidence" value="ECO:0007669"/>
    <property type="project" value="Ensembl"/>
</dbReference>
<keyword evidence="8 10" id="KW-0472">Membrane</keyword>
<dbReference type="Ensembl" id="ENSACCT00020016043.1">
    <property type="protein sequence ID" value="ENSACCP00020015384.1"/>
    <property type="gene ID" value="ENSACCG00020010550.1"/>
</dbReference>
<protein>
    <recommendedName>
        <fullName evidence="10">Elongation of very long chain fatty acids protein</fullName>
        <ecNumber evidence="10">2.3.1.199</ecNumber>
    </recommendedName>
    <alternativeName>
        <fullName evidence="10">Very-long-chain 3-oxoacyl-CoA synthase</fullName>
    </alternativeName>
</protein>
<dbReference type="InParanoid" id="A0A663ETW3"/>
<feature type="transmembrane region" description="Helical" evidence="10">
    <location>
        <begin position="167"/>
        <end position="186"/>
    </location>
</feature>
<evidence type="ECO:0000256" key="1">
    <source>
        <dbReference type="ARBA" id="ARBA00004141"/>
    </source>
</evidence>
<dbReference type="GO" id="GO:0034626">
    <property type="term" value="P:fatty acid elongation, polyunsaturated fatty acid"/>
    <property type="evidence" value="ECO:0007669"/>
    <property type="project" value="Ensembl"/>
</dbReference>
<evidence type="ECO:0000256" key="2">
    <source>
        <dbReference type="ARBA" id="ARBA00022516"/>
    </source>
</evidence>
<feature type="transmembrane region" description="Helical" evidence="10">
    <location>
        <begin position="198"/>
        <end position="224"/>
    </location>
</feature>
<keyword evidence="6 10" id="KW-1133">Transmembrane helix</keyword>
<dbReference type="EC" id="2.3.1.199" evidence="10"/>
<comment type="similarity">
    <text evidence="10">Belongs to the ELO family.</text>
</comment>
<dbReference type="PANTHER" id="PTHR11157:SF68">
    <property type="entry name" value="ELONGATION OF VERY LONG CHAIN FATTY ACIDS PROTEIN 3"/>
    <property type="match status" value="1"/>
</dbReference>
<dbReference type="GO" id="GO:0009922">
    <property type="term" value="F:fatty acid elongase activity"/>
    <property type="evidence" value="ECO:0007669"/>
    <property type="project" value="UniProtKB-EC"/>
</dbReference>
<dbReference type="Proteomes" id="UP000472275">
    <property type="component" value="Chromosome 11"/>
</dbReference>
<evidence type="ECO:0000256" key="8">
    <source>
        <dbReference type="ARBA" id="ARBA00023136"/>
    </source>
</evidence>
<evidence type="ECO:0000256" key="7">
    <source>
        <dbReference type="ARBA" id="ARBA00023098"/>
    </source>
</evidence>
<keyword evidence="5 10" id="KW-0276">Fatty acid metabolism</keyword>
<dbReference type="GO" id="GO:0042761">
    <property type="term" value="P:very long-chain fatty acid biosynthetic process"/>
    <property type="evidence" value="ECO:0007669"/>
    <property type="project" value="Ensembl"/>
</dbReference>